<evidence type="ECO:0000313" key="4">
    <source>
        <dbReference type="Proteomes" id="UP001646157"/>
    </source>
</evidence>
<sequence>MKKNTPMLVKDILIRKHFGTAKVVAGEKGLSRIIKWVHVVEVIQIQNLLNGNELILSTGMALKNDKTFLSVLQQFITSNTAGLCIEIGTFMKVIPREVLTLADENDFPIIIFEEEVPFVEITQDIHSELINNQYEQLSNLERYSQHLNKKLLEIQSVNDILQILFKELECQIIYREEKNDEVFYPPLSSIRRDLLERKLDDVDNQSHYAEIPIYLLGQKHATLKIYKEDFPLSEFDHLILDRTSTALAQHLLRTIFIEEKRRTEETKWINNWLEGEYSYEQLRAYLGEHELELNGNGAVVCSAQYEKKKNHHSVDITYVQLLFRTIFEQEGFTILIGERRNQFVFILLDKRQVSTWKQRLKEALNRIYDSDLVNKNMISFAHFGVGKYVDDLEDLIISYESSIETIRVYQNSEYPNRYSFFEDLHLHRILSLLHHEKDMKELILEYLTPVIEYDEKYNGKLFQTLRTYLACHGSKQETAKKLFIVRQTLYHRLEKLEKLLGKDFMNPEKRVAIEFMLHSFEYLFPKEKRKQVTAK</sequence>
<proteinExistence type="predicted"/>
<keyword evidence="4" id="KW-1185">Reference proteome</keyword>
<organism evidence="3 4">
    <name type="scientific">Rossellomorea pakistanensis</name>
    <dbReference type="NCBI Taxonomy" id="992288"/>
    <lineage>
        <taxon>Bacteria</taxon>
        <taxon>Bacillati</taxon>
        <taxon>Bacillota</taxon>
        <taxon>Bacilli</taxon>
        <taxon>Bacillales</taxon>
        <taxon>Bacillaceae</taxon>
        <taxon>Rossellomorea</taxon>
    </lineage>
</organism>
<dbReference type="Proteomes" id="UP001646157">
    <property type="component" value="Unassembled WGS sequence"/>
</dbReference>
<comment type="caution">
    <text evidence="3">The sequence shown here is derived from an EMBL/GenBank/DDBJ whole genome shotgun (WGS) entry which is preliminary data.</text>
</comment>
<dbReference type="PANTHER" id="PTHR33744">
    <property type="entry name" value="CARBOHYDRATE DIACID REGULATOR"/>
    <property type="match status" value="1"/>
</dbReference>
<gene>
    <name evidence="3" type="ORF">JOC86_000603</name>
</gene>
<protein>
    <submittedName>
        <fullName evidence="3">Purine catabolism regulator</fullName>
    </submittedName>
</protein>
<dbReference type="InterPro" id="IPR042070">
    <property type="entry name" value="PucR_C-HTH_sf"/>
</dbReference>
<name>A0ABS2N928_9BACI</name>
<evidence type="ECO:0000259" key="2">
    <source>
        <dbReference type="Pfam" id="PF13556"/>
    </source>
</evidence>
<evidence type="ECO:0000259" key="1">
    <source>
        <dbReference type="Pfam" id="PF07905"/>
    </source>
</evidence>
<feature type="domain" description="PucR C-terminal helix-turn-helix" evidence="2">
    <location>
        <begin position="461"/>
        <end position="518"/>
    </location>
</feature>
<dbReference type="EMBL" id="JAFBDZ010000001">
    <property type="protein sequence ID" value="MBM7584066.1"/>
    <property type="molecule type" value="Genomic_DNA"/>
</dbReference>
<dbReference type="Gene3D" id="1.10.10.2840">
    <property type="entry name" value="PucR C-terminal helix-turn-helix domain"/>
    <property type="match status" value="1"/>
</dbReference>
<dbReference type="Pfam" id="PF13556">
    <property type="entry name" value="HTH_30"/>
    <property type="match status" value="1"/>
</dbReference>
<dbReference type="InterPro" id="IPR012914">
    <property type="entry name" value="PucR_dom"/>
</dbReference>
<accession>A0ABS2N928</accession>
<dbReference type="InterPro" id="IPR025736">
    <property type="entry name" value="PucR_C-HTH_dom"/>
</dbReference>
<dbReference type="RefSeq" id="WP_205168259.1">
    <property type="nucleotide sequence ID" value="NZ_JAFBDZ010000001.1"/>
</dbReference>
<reference evidence="3 4" key="1">
    <citation type="submission" date="2021-01" db="EMBL/GenBank/DDBJ databases">
        <title>Genomic Encyclopedia of Type Strains, Phase IV (KMG-IV): sequencing the most valuable type-strain genomes for metagenomic binning, comparative biology and taxonomic classification.</title>
        <authorList>
            <person name="Goeker M."/>
        </authorList>
    </citation>
    <scope>NUCLEOTIDE SEQUENCE [LARGE SCALE GENOMIC DNA]</scope>
    <source>
        <strain evidence="3 4">DSM 24834</strain>
    </source>
</reference>
<evidence type="ECO:0000313" key="3">
    <source>
        <dbReference type="EMBL" id="MBM7584066.1"/>
    </source>
</evidence>
<dbReference type="Pfam" id="PF07905">
    <property type="entry name" value="PucR"/>
    <property type="match status" value="1"/>
</dbReference>
<dbReference type="PANTHER" id="PTHR33744:SF1">
    <property type="entry name" value="DNA-BINDING TRANSCRIPTIONAL ACTIVATOR ADER"/>
    <property type="match status" value="1"/>
</dbReference>
<feature type="domain" description="Purine catabolism PurC-like" evidence="1">
    <location>
        <begin position="11"/>
        <end position="129"/>
    </location>
</feature>
<dbReference type="InterPro" id="IPR051448">
    <property type="entry name" value="CdaR-like_regulators"/>
</dbReference>